<dbReference type="Gene3D" id="3.40.50.2300">
    <property type="match status" value="1"/>
</dbReference>
<feature type="domain" description="Response regulatory" evidence="5">
    <location>
        <begin position="1155"/>
        <end position="1292"/>
    </location>
</feature>
<gene>
    <name evidence="7" type="ORF">PCON_13845</name>
</gene>
<dbReference type="InterPro" id="IPR004358">
    <property type="entry name" value="Sig_transdc_His_kin-like_C"/>
</dbReference>
<dbReference type="GO" id="GO:0000155">
    <property type="term" value="F:phosphorelay sensor kinase activity"/>
    <property type="evidence" value="ECO:0007669"/>
    <property type="project" value="InterPro"/>
</dbReference>
<dbReference type="eggNOG" id="KOG0519">
    <property type="taxonomic scope" value="Eukaryota"/>
</dbReference>
<dbReference type="EMBL" id="HF935944">
    <property type="protein sequence ID" value="CCX14252.1"/>
    <property type="molecule type" value="Genomic_DNA"/>
</dbReference>
<evidence type="ECO:0000259" key="5">
    <source>
        <dbReference type="PROSITE" id="PS50110"/>
    </source>
</evidence>
<feature type="compositionally biased region" description="Polar residues" evidence="3">
    <location>
        <begin position="1468"/>
        <end position="1477"/>
    </location>
</feature>
<dbReference type="OMA" id="PAECHED"/>
<evidence type="ECO:0000256" key="2">
    <source>
        <dbReference type="PROSITE-ProRule" id="PRU00169"/>
    </source>
</evidence>
<keyword evidence="1 2" id="KW-0597">Phosphoprotein</keyword>
<feature type="region of interest" description="Disordered" evidence="3">
    <location>
        <begin position="1"/>
        <end position="27"/>
    </location>
</feature>
<dbReference type="InterPro" id="IPR005467">
    <property type="entry name" value="His_kinase_dom"/>
</dbReference>
<feature type="compositionally biased region" description="Basic and acidic residues" evidence="3">
    <location>
        <begin position="1342"/>
        <end position="1374"/>
    </location>
</feature>
<dbReference type="PROSITE" id="PS50109">
    <property type="entry name" value="HIS_KIN"/>
    <property type="match status" value="1"/>
</dbReference>
<feature type="modified residue" description="4-aspartylphosphate" evidence="2">
    <location>
        <position position="1221"/>
    </location>
</feature>
<organism evidence="7 8">
    <name type="scientific">Pyronema omphalodes (strain CBS 100304)</name>
    <name type="common">Pyronema confluens</name>
    <dbReference type="NCBI Taxonomy" id="1076935"/>
    <lineage>
        <taxon>Eukaryota</taxon>
        <taxon>Fungi</taxon>
        <taxon>Dikarya</taxon>
        <taxon>Ascomycota</taxon>
        <taxon>Pezizomycotina</taxon>
        <taxon>Pezizomycetes</taxon>
        <taxon>Pezizales</taxon>
        <taxon>Pyronemataceae</taxon>
        <taxon>Pyronema</taxon>
    </lineage>
</organism>
<dbReference type="PANTHER" id="PTHR43719:SF60">
    <property type="entry name" value="HISTIDINE KINASE G2"/>
    <property type="match status" value="1"/>
</dbReference>
<accession>U4LFL4</accession>
<proteinExistence type="predicted"/>
<dbReference type="PROSITE" id="PS50112">
    <property type="entry name" value="PAS"/>
    <property type="match status" value="1"/>
</dbReference>
<dbReference type="SUPFAM" id="SSF55785">
    <property type="entry name" value="PYP-like sensor domain (PAS domain)"/>
    <property type="match status" value="1"/>
</dbReference>
<sequence length="1485" mass="167128">MTDLLHKPSNTKTPTTIHHHHHTEIPDKTNTVNNVGPYNLPTLAFEFLLRDYRPTLILALSDPPQSNSPLDYQVLFANDSYKRIKELNEHDIYQAFANGAGNSCRCGQWIVHVTLIESPSGMIAVAVASSFENERDRFLGSGTGTPGLCCIPPEPLGDCKSNLQKEQEKEIPAECHEDSYFAMENEDVANVWSKIQTRPRTARSLNNRASEVTLVDSDDEYEIPSEDRELLNKIASEDNIVSHMDEFFADEQASDADSEGGIIGTGELFARKCRDVRDFAQYDYGEPVTRRVSGEQRPHRRITDWRILPNSPEEIEKEPIHFRYLRNVDWSKTAFGPMYTWSSTLRSLALGIMENSVPVALYWGPNYDCMYNDEYRKICHQKDPPLLGQGFSTHWPELWSLFKPLLDASYYESKNIRREAALLIFRSGDSPGSSQERYFDFSLLPIVEDSGIAEGVLEITVEQTQNVITGRRMDTLNRLSNSLKNIQDFDGEFWTRVVEAFDENKLDSPMLILYRTTSSFDDNVQHLEQAIGVTPGGVFAPHLCFDTGVRAGTDLFYAEMRIAKQQNKVVIKEFPPDLRNNTELVSRGFPEPPTGAAIIPIQVTASCTRGFLILGLNPKRPLDGSYKFWFECIRKEVAAAATGLWARQQEMTQVVEQERQKGMKQLTEKLRNELSRSAEALRHSEVLFRQVAEILPVALLLMDLRGKVFYTNPTACYMFRVKDHDEMNAQWAKYTYHEDRQAVLKYVDIALKTKSSICMHHRIGNDNRERGWEYWVAASICVQEDEKTGEVLRFIITMVDITSHKQNEEYQRQLSTQAVERRRQQENFIDIFSHELLNPFSATLQCADSILASLTKFQNTAKPLNIDELIDSAQTILVCVQHQKRIIDDVLTLSKLESMALTVVPISVRLHESVAQMMKIFQSELQAKRIRSTLVIENSYKMLDIDWVMADPSRFSQVLVNLLTNAIKFSSPMSTERREITVRLGASKERPLGHGDVQYRTFTTSSAEADTPERSQCVGADWGEGEALYIQATVEDTGIGISKKWQAKLFQRFEQVPKTHVTYGGSGLGLFICRRLCRIQGGEIGFWSEEGKGSQFAFFIKVYRSETPAAEEGQQTMELAPLRNNSGYKDTPTVLSLNDDVPGKSQTPVKPTAYRVLIVEDNLINQEVLRRQLKNEGCVTHVANDGQQALDFVRTSSFSSTFSSGKPGEKYGEHLDIILMDMEMPIMDGCTATRKIRELEQSGELIKHVPIVGISANARPEQVAMMTEAGMDDAIPKPFRIPHLLERFAVVMKKLSVEMTPIVSRRGSGEIERVANRDGKESSTPASGTMSTSSASNLAAAVRDRSSITNKRREATEASKRDGKRHQTESKDVIQKSNSNSPKPGVKKDRLQAPKIPKALEPSAPPTPGQLQFKLEQLFDAENSRDSDNSGSPVRAGAVTSPPTGRTATRSRAKSWSVSRAGSRRNSDVSPRTTTPRVSEVEEGG</sequence>
<evidence type="ECO:0000259" key="6">
    <source>
        <dbReference type="PROSITE" id="PS50112"/>
    </source>
</evidence>
<dbReference type="SMART" id="SM00448">
    <property type="entry name" value="REC"/>
    <property type="match status" value="1"/>
</dbReference>
<dbReference type="NCBIfam" id="TIGR00229">
    <property type="entry name" value="sensory_box"/>
    <property type="match status" value="1"/>
</dbReference>
<dbReference type="SUPFAM" id="SSF52172">
    <property type="entry name" value="CheY-like"/>
    <property type="match status" value="1"/>
</dbReference>
<name>U4LFL4_PYROM</name>
<dbReference type="InterPro" id="IPR036097">
    <property type="entry name" value="HisK_dim/P_sf"/>
</dbReference>
<feature type="compositionally biased region" description="Basic and acidic residues" evidence="3">
    <location>
        <begin position="1308"/>
        <end position="1321"/>
    </location>
</feature>
<dbReference type="CDD" id="cd17546">
    <property type="entry name" value="REC_hyHK_CKI1_RcsC-like"/>
    <property type="match status" value="1"/>
</dbReference>
<evidence type="ECO:0000256" key="1">
    <source>
        <dbReference type="ARBA" id="ARBA00022553"/>
    </source>
</evidence>
<protein>
    <submittedName>
        <fullName evidence="7">Similar to Two-component system protein B acc. no. Q9P4U6</fullName>
    </submittedName>
</protein>
<feature type="domain" description="Histidine kinase" evidence="4">
    <location>
        <begin position="831"/>
        <end position="1104"/>
    </location>
</feature>
<dbReference type="CDD" id="cd00082">
    <property type="entry name" value="HisKA"/>
    <property type="match status" value="1"/>
</dbReference>
<dbReference type="InterPro" id="IPR050956">
    <property type="entry name" value="2C_system_His_kinase"/>
</dbReference>
<dbReference type="SUPFAM" id="SSF55874">
    <property type="entry name" value="ATPase domain of HSP90 chaperone/DNA topoisomerase II/histidine kinase"/>
    <property type="match status" value="1"/>
</dbReference>
<keyword evidence="8" id="KW-1185">Reference proteome</keyword>
<dbReference type="Gene3D" id="3.30.450.20">
    <property type="entry name" value="PAS domain"/>
    <property type="match status" value="2"/>
</dbReference>
<dbReference type="Proteomes" id="UP000018144">
    <property type="component" value="Unassembled WGS sequence"/>
</dbReference>
<feature type="compositionally biased region" description="Polar residues" evidence="3">
    <location>
        <begin position="1322"/>
        <end position="1337"/>
    </location>
</feature>
<feature type="domain" description="PAS" evidence="6">
    <location>
        <begin position="684"/>
        <end position="754"/>
    </location>
</feature>
<evidence type="ECO:0000313" key="8">
    <source>
        <dbReference type="Proteomes" id="UP000018144"/>
    </source>
</evidence>
<dbReference type="InterPro" id="IPR003661">
    <property type="entry name" value="HisK_dim/P_dom"/>
</dbReference>
<dbReference type="SUPFAM" id="SSF47384">
    <property type="entry name" value="Homodimeric domain of signal transducing histidine kinase"/>
    <property type="match status" value="1"/>
</dbReference>
<dbReference type="STRING" id="1076935.U4LFL4"/>
<dbReference type="InterPro" id="IPR013656">
    <property type="entry name" value="PAS_4"/>
</dbReference>
<dbReference type="SMART" id="SM00388">
    <property type="entry name" value="HisKA"/>
    <property type="match status" value="1"/>
</dbReference>
<dbReference type="PRINTS" id="PR00344">
    <property type="entry name" value="BCTRLSENSOR"/>
</dbReference>
<dbReference type="PROSITE" id="PS50110">
    <property type="entry name" value="RESPONSE_REGULATORY"/>
    <property type="match status" value="1"/>
</dbReference>
<evidence type="ECO:0000256" key="3">
    <source>
        <dbReference type="SAM" id="MobiDB-lite"/>
    </source>
</evidence>
<dbReference type="OrthoDB" id="60033at2759"/>
<feature type="compositionally biased region" description="Polar residues" evidence="3">
    <location>
        <begin position="1441"/>
        <end position="1460"/>
    </location>
</feature>
<evidence type="ECO:0000313" key="7">
    <source>
        <dbReference type="EMBL" id="CCX14252.1"/>
    </source>
</evidence>
<dbReference type="InterPro" id="IPR000014">
    <property type="entry name" value="PAS"/>
</dbReference>
<dbReference type="InterPro" id="IPR011006">
    <property type="entry name" value="CheY-like_superfamily"/>
</dbReference>
<dbReference type="InterPro" id="IPR001789">
    <property type="entry name" value="Sig_transdc_resp-reg_receiver"/>
</dbReference>
<dbReference type="Pfam" id="PF00072">
    <property type="entry name" value="Response_reg"/>
    <property type="match status" value="1"/>
</dbReference>
<feature type="region of interest" description="Disordered" evidence="3">
    <location>
        <begin position="1308"/>
        <end position="1485"/>
    </location>
</feature>
<dbReference type="SMART" id="SM00387">
    <property type="entry name" value="HATPase_c"/>
    <property type="match status" value="1"/>
</dbReference>
<dbReference type="Pfam" id="PF02518">
    <property type="entry name" value="HATPase_c"/>
    <property type="match status" value="1"/>
</dbReference>
<dbReference type="Gene3D" id="3.30.565.10">
    <property type="entry name" value="Histidine kinase-like ATPase, C-terminal domain"/>
    <property type="match status" value="1"/>
</dbReference>
<dbReference type="Pfam" id="PF08448">
    <property type="entry name" value="PAS_4"/>
    <property type="match status" value="1"/>
</dbReference>
<dbReference type="Gene3D" id="1.10.287.130">
    <property type="match status" value="1"/>
</dbReference>
<evidence type="ECO:0000259" key="4">
    <source>
        <dbReference type="PROSITE" id="PS50109"/>
    </source>
</evidence>
<dbReference type="InterPro" id="IPR003594">
    <property type="entry name" value="HATPase_dom"/>
</dbReference>
<dbReference type="CDD" id="cd00130">
    <property type="entry name" value="PAS"/>
    <property type="match status" value="1"/>
</dbReference>
<reference evidence="7 8" key="1">
    <citation type="journal article" date="2013" name="PLoS Genet.">
        <title>The genome and development-dependent transcriptomes of Pyronema confluens: a window into fungal evolution.</title>
        <authorList>
            <person name="Traeger S."/>
            <person name="Altegoer F."/>
            <person name="Freitag M."/>
            <person name="Gabaldon T."/>
            <person name="Kempken F."/>
            <person name="Kumar A."/>
            <person name="Marcet-Houben M."/>
            <person name="Poggeler S."/>
            <person name="Stajich J.E."/>
            <person name="Nowrousian M."/>
        </authorList>
    </citation>
    <scope>NUCLEOTIDE SEQUENCE [LARGE SCALE GENOMIC DNA]</scope>
    <source>
        <strain evidence="8">CBS 100304</strain>
        <tissue evidence="7">Vegetative mycelium</tissue>
    </source>
</reference>
<dbReference type="InterPro" id="IPR035965">
    <property type="entry name" value="PAS-like_dom_sf"/>
</dbReference>
<dbReference type="PANTHER" id="PTHR43719">
    <property type="entry name" value="TWO-COMPONENT HISTIDINE KINASE"/>
    <property type="match status" value="1"/>
</dbReference>
<dbReference type="InterPro" id="IPR036890">
    <property type="entry name" value="HATPase_C_sf"/>
</dbReference>